<evidence type="ECO:0000313" key="4">
    <source>
        <dbReference type="EMBL" id="OGY84016.1"/>
    </source>
</evidence>
<dbReference type="EMBL" id="MHKE01000012">
    <property type="protein sequence ID" value="OGY84016.1"/>
    <property type="molecule type" value="Genomic_DNA"/>
</dbReference>
<keyword evidence="1" id="KW-0285">Flavoprotein</keyword>
<gene>
    <name evidence="4" type="ORF">A2898_01975</name>
</gene>
<evidence type="ECO:0000256" key="3">
    <source>
        <dbReference type="ARBA" id="ARBA00023002"/>
    </source>
</evidence>
<dbReference type="SUPFAM" id="SSF51412">
    <property type="entry name" value="Inosine monophosphate dehydrogenase (IMPDH)"/>
    <property type="match status" value="1"/>
</dbReference>
<dbReference type="Gene3D" id="3.20.20.70">
    <property type="entry name" value="Aldolase class I"/>
    <property type="match status" value="1"/>
</dbReference>
<name>A0A1G2B5N2_9BACT</name>
<proteinExistence type="predicted"/>
<accession>A0A1G2B5N2</accession>
<comment type="caution">
    <text evidence="4">The sequence shown here is derived from an EMBL/GenBank/DDBJ whole genome shotgun (WGS) entry which is preliminary data.</text>
</comment>
<dbReference type="Proteomes" id="UP000179164">
    <property type="component" value="Unassembled WGS sequence"/>
</dbReference>
<dbReference type="PANTHER" id="PTHR32332">
    <property type="entry name" value="2-NITROPROPANE DIOXYGENASE"/>
    <property type="match status" value="1"/>
</dbReference>
<reference evidence="4 5" key="1">
    <citation type="journal article" date="2016" name="Nat. Commun.">
        <title>Thousands of microbial genomes shed light on interconnected biogeochemical processes in an aquifer system.</title>
        <authorList>
            <person name="Anantharaman K."/>
            <person name="Brown C.T."/>
            <person name="Hug L.A."/>
            <person name="Sharon I."/>
            <person name="Castelle C.J."/>
            <person name="Probst A.J."/>
            <person name="Thomas B.C."/>
            <person name="Singh A."/>
            <person name="Wilkins M.J."/>
            <person name="Karaoz U."/>
            <person name="Brodie E.L."/>
            <person name="Williams K.H."/>
            <person name="Hubbard S.S."/>
            <person name="Banfield J.F."/>
        </authorList>
    </citation>
    <scope>NUCLEOTIDE SEQUENCE [LARGE SCALE GENOMIC DNA]</scope>
</reference>
<keyword evidence="2" id="KW-0288">FMN</keyword>
<dbReference type="InterPro" id="IPR013785">
    <property type="entry name" value="Aldolase_TIM"/>
</dbReference>
<dbReference type="PANTHER" id="PTHR32332:SF18">
    <property type="entry name" value="2-NITROPROPANE DIOXYGENASE"/>
    <property type="match status" value="1"/>
</dbReference>
<protein>
    <submittedName>
        <fullName evidence="4">Uncharacterized protein</fullName>
    </submittedName>
</protein>
<dbReference type="AlphaFoldDB" id="A0A1G2B5N2"/>
<organism evidence="4 5">
    <name type="scientific">Candidatus Kerfeldbacteria bacterium RIFCSPLOWO2_01_FULL_48_11</name>
    <dbReference type="NCBI Taxonomy" id="1798543"/>
    <lineage>
        <taxon>Bacteria</taxon>
        <taxon>Candidatus Kerfeldiibacteriota</taxon>
    </lineage>
</organism>
<evidence type="ECO:0000256" key="2">
    <source>
        <dbReference type="ARBA" id="ARBA00022643"/>
    </source>
</evidence>
<evidence type="ECO:0000313" key="5">
    <source>
        <dbReference type="Proteomes" id="UP000179164"/>
    </source>
</evidence>
<dbReference type="InterPro" id="IPR004136">
    <property type="entry name" value="NMO"/>
</dbReference>
<dbReference type="CDD" id="cd04730">
    <property type="entry name" value="NPD_like"/>
    <property type="match status" value="1"/>
</dbReference>
<keyword evidence="3" id="KW-0560">Oxidoreductase</keyword>
<dbReference type="GO" id="GO:0018580">
    <property type="term" value="F:nitronate monooxygenase activity"/>
    <property type="evidence" value="ECO:0007669"/>
    <property type="project" value="InterPro"/>
</dbReference>
<dbReference type="Pfam" id="PF03060">
    <property type="entry name" value="NMO"/>
    <property type="match status" value="1"/>
</dbReference>
<sequence>MNIPRLQIGRWEFPLPLVSGGMGVKISGWQLVLAVLEESCLGTLTSMGLGDLSHGMSGTHFVTTSRAALQYELSQLRARTDRPFAVNVMGALSNVDDLIATAVQGGANIIVYGAGIPRALPAVVEDPDVALVPIISSARLAGIILKRWEHYRRIPDAFIIEGPLAGGHLGFSLDQLEHLEDFTLESILQQTLEVIKPYEDACGRKIPLITAGGIFTGDDIARMLSLGASGVQMGTRFVATHECPVAMEFKREYLNARPEDVRIIKSPVGMPGRVIANEFLRQLQGGDIPAPSCPFHCITSCERDAAGFCIAERLDNSYKGDVANGLIFCGANAPRVTRIMSVHELVTELMDGVRASTLTLPHAH</sequence>
<evidence type="ECO:0000256" key="1">
    <source>
        <dbReference type="ARBA" id="ARBA00022630"/>
    </source>
</evidence>
<dbReference type="STRING" id="1798543.A2898_01975"/>